<organism evidence="2 3">
    <name type="scientific">Pelagibacterium luteolum</name>
    <dbReference type="NCBI Taxonomy" id="440168"/>
    <lineage>
        <taxon>Bacteria</taxon>
        <taxon>Pseudomonadati</taxon>
        <taxon>Pseudomonadota</taxon>
        <taxon>Alphaproteobacteria</taxon>
        <taxon>Hyphomicrobiales</taxon>
        <taxon>Devosiaceae</taxon>
        <taxon>Pelagibacterium</taxon>
    </lineage>
</organism>
<keyword evidence="1" id="KW-0472">Membrane</keyword>
<proteinExistence type="predicted"/>
<evidence type="ECO:0000313" key="2">
    <source>
        <dbReference type="EMBL" id="SDG83881.1"/>
    </source>
</evidence>
<reference evidence="2 3" key="1">
    <citation type="submission" date="2016-10" db="EMBL/GenBank/DDBJ databases">
        <authorList>
            <person name="de Groot N.N."/>
        </authorList>
    </citation>
    <scope>NUCLEOTIDE SEQUENCE [LARGE SCALE GENOMIC DNA]</scope>
    <source>
        <strain evidence="2 3">CGMCC 1.10267</strain>
    </source>
</reference>
<keyword evidence="1" id="KW-1133">Transmembrane helix</keyword>
<keyword evidence="3" id="KW-1185">Reference proteome</keyword>
<feature type="transmembrane region" description="Helical" evidence="1">
    <location>
        <begin position="15"/>
        <end position="37"/>
    </location>
</feature>
<name>A0A1G7XIJ0_9HYPH</name>
<dbReference type="Proteomes" id="UP000199495">
    <property type="component" value="Unassembled WGS sequence"/>
</dbReference>
<accession>A0A1G7XIJ0</accession>
<dbReference type="EMBL" id="FNCS01000009">
    <property type="protein sequence ID" value="SDG83881.1"/>
    <property type="molecule type" value="Genomic_DNA"/>
</dbReference>
<protein>
    <submittedName>
        <fullName evidence="2">Uncharacterized protein</fullName>
    </submittedName>
</protein>
<dbReference type="RefSeq" id="WP_280139127.1">
    <property type="nucleotide sequence ID" value="NZ_FNCS01000009.1"/>
</dbReference>
<evidence type="ECO:0000256" key="1">
    <source>
        <dbReference type="SAM" id="Phobius"/>
    </source>
</evidence>
<evidence type="ECO:0000313" key="3">
    <source>
        <dbReference type="Proteomes" id="UP000199495"/>
    </source>
</evidence>
<dbReference type="AlphaFoldDB" id="A0A1G7XIJ0"/>
<keyword evidence="1" id="KW-0812">Transmembrane</keyword>
<gene>
    <name evidence="2" type="ORF">SAMN04487974_109133</name>
</gene>
<sequence>MSKRAPPPEFPFGGYAGWGTVIVVASIVGVTAALFIFKLTGAL</sequence>